<name>A0A8C7CF60_ONCKI</name>
<keyword evidence="3" id="KW-1185">Reference proteome</keyword>
<reference evidence="2" key="2">
    <citation type="submission" date="2025-09" db="UniProtKB">
        <authorList>
            <consortium name="Ensembl"/>
        </authorList>
    </citation>
    <scope>IDENTIFICATION</scope>
</reference>
<dbReference type="CDD" id="cd09076">
    <property type="entry name" value="L1-EN"/>
    <property type="match status" value="1"/>
</dbReference>
<dbReference type="Gene3D" id="3.60.10.10">
    <property type="entry name" value="Endonuclease/exonuclease/phosphatase"/>
    <property type="match status" value="1"/>
</dbReference>
<dbReference type="PROSITE" id="PS50878">
    <property type="entry name" value="RT_POL"/>
    <property type="match status" value="1"/>
</dbReference>
<evidence type="ECO:0000313" key="2">
    <source>
        <dbReference type="Ensembl" id="ENSOKIP00005003525.1"/>
    </source>
</evidence>
<accession>A0A8C7CF60</accession>
<dbReference type="PANTHER" id="PTHR19446">
    <property type="entry name" value="REVERSE TRANSCRIPTASES"/>
    <property type="match status" value="1"/>
</dbReference>
<dbReference type="Pfam" id="PF03372">
    <property type="entry name" value="Exo_endo_phos"/>
    <property type="match status" value="1"/>
</dbReference>
<dbReference type="GO" id="GO:0003824">
    <property type="term" value="F:catalytic activity"/>
    <property type="evidence" value="ECO:0007669"/>
    <property type="project" value="InterPro"/>
</dbReference>
<dbReference type="InterPro" id="IPR036691">
    <property type="entry name" value="Endo/exonu/phosph_ase_sf"/>
</dbReference>
<dbReference type="SUPFAM" id="SSF56672">
    <property type="entry name" value="DNA/RNA polymerases"/>
    <property type="match status" value="1"/>
</dbReference>
<dbReference type="InterPro" id="IPR043502">
    <property type="entry name" value="DNA/RNA_pol_sf"/>
</dbReference>
<dbReference type="InterPro" id="IPR005135">
    <property type="entry name" value="Endo/exonuclease/phosphatase"/>
</dbReference>
<sequence length="1132" mass="128208">MFLFDSFMGSNFTFVTLNVRGLRDFVKRRAVFSYLEGVGFDFCFLQEVHLRDGGDVSRFKREWDKGESVWGIGGVHSSGVGILCGHREVKVEDSFVVMQGRVIGVDVTIRDCKFRLVVVYGPQVVADRREMVDCLTPLCVTNRKLVIGGDFNTDLGIGGDSSAGAITRLMACHGLVDGGLHTTPKMAGPTWRNSRGVERRLDYIFVPRSLGKLSGRLLPVFFSDHDGVLLQVGSPVCLFGRGYWKLDRDVLEEQAFVDRFYDFFWRLEGLRSMCEGVLEWWELVKVRIRAFIIGYCKRKKREERREVDRIQRVIELEYEAGNLGGSFDWERSATLKAQLRELQERKARAFLERAHSGFLEHNETCSAMFFKSVRARQSRKVMHGIREENGSIVREPEDMVRVTTDHFQGLFKEREIDVEQGNVFLEHLSRRLPEDIREVMEAQISLEEVESALRRMGKGKVPGMDGLPAEFYLKFWGILGPVVLEVLKAILETGVPGGSMAVGVLSLLYKKGEVTDLGNWRPLTMLCVDYKLLAKVLADRLRTALPYVVHEDQTCGVEGRSIRWNLQLIRDSIAWVEDRGLPLMVAALDQAKAFDRVNRSFLFRVLGRLGFGEKFIGWIRTLYIGAGCRVSVNSHFGDVFDLSSGVRQGCPLSALLFVLYMEPLGAAIRADTGVEGLLIPGSGGLRVKMTQYADDTSLLLCKDSCLTRSLAIFGDFTRASGAVLNHAKSSVKFFGRLRGRTDVPGGLSLCEGALRILGVHFETSGSATLNWNMRIAMVQRKLAMWKARYLSFMGKVLVLKVDVLPSLLYLAYIYPLPACLRRPLVRLVFQFMWSGRCEWVARARMICPIGEGGRGVPHFPLKLDTIFVSFLLTELAHPVIHPSGYLLRVFFSYQARSVMVWSNTGPRAEQLPWHFGHAAKWLRAHPEVEVARVGLDHRHLYEEARKAGSPVPVVGISEVVWEGVQTRGLDNRLKDLNWLSLHRCLPVRSIMYRYSLVQSPTCPRSSCGREETVRHVFWDCAFAGVVWSRAPVLLGLVRGDFVLTWARLERGVGRARGTDRDRFLLWLLMSLFKRGLWEARQNMVKTGRDWGVEGIVRRVEGDLRGRMKREERKWGQHAARERWKGGLGLGAI</sequence>
<evidence type="ECO:0000259" key="1">
    <source>
        <dbReference type="PROSITE" id="PS50878"/>
    </source>
</evidence>
<protein>
    <recommendedName>
        <fullName evidence="1">Reverse transcriptase domain-containing protein</fullName>
    </recommendedName>
</protein>
<dbReference type="AlphaFoldDB" id="A0A8C7CF60"/>
<dbReference type="Ensembl" id="ENSOKIT00005003698.1">
    <property type="protein sequence ID" value="ENSOKIP00005003525.1"/>
    <property type="gene ID" value="ENSOKIG00005001617.1"/>
</dbReference>
<dbReference type="Proteomes" id="UP000694557">
    <property type="component" value="Unassembled WGS sequence"/>
</dbReference>
<dbReference type="InterPro" id="IPR000477">
    <property type="entry name" value="RT_dom"/>
</dbReference>
<dbReference type="SUPFAM" id="SSF56219">
    <property type="entry name" value="DNase I-like"/>
    <property type="match status" value="1"/>
</dbReference>
<feature type="domain" description="Reverse transcriptase" evidence="1">
    <location>
        <begin position="489"/>
        <end position="761"/>
    </location>
</feature>
<dbReference type="Pfam" id="PF00078">
    <property type="entry name" value="RVT_1"/>
    <property type="match status" value="1"/>
</dbReference>
<proteinExistence type="predicted"/>
<evidence type="ECO:0000313" key="3">
    <source>
        <dbReference type="Proteomes" id="UP000694557"/>
    </source>
</evidence>
<organism evidence="2 3">
    <name type="scientific">Oncorhynchus kisutch</name>
    <name type="common">Coho salmon</name>
    <name type="synonym">Salmo kisutch</name>
    <dbReference type="NCBI Taxonomy" id="8019"/>
    <lineage>
        <taxon>Eukaryota</taxon>
        <taxon>Metazoa</taxon>
        <taxon>Chordata</taxon>
        <taxon>Craniata</taxon>
        <taxon>Vertebrata</taxon>
        <taxon>Euteleostomi</taxon>
        <taxon>Actinopterygii</taxon>
        <taxon>Neopterygii</taxon>
        <taxon>Teleostei</taxon>
        <taxon>Protacanthopterygii</taxon>
        <taxon>Salmoniformes</taxon>
        <taxon>Salmonidae</taxon>
        <taxon>Salmoninae</taxon>
        <taxon>Oncorhynchus</taxon>
    </lineage>
</organism>
<reference evidence="2" key="1">
    <citation type="submission" date="2025-08" db="UniProtKB">
        <authorList>
            <consortium name="Ensembl"/>
        </authorList>
    </citation>
    <scope>IDENTIFICATION</scope>
</reference>
<dbReference type="CDD" id="cd01650">
    <property type="entry name" value="RT_nLTR_like"/>
    <property type="match status" value="1"/>
</dbReference>
<dbReference type="GeneTree" id="ENSGT00940000163630"/>